<feature type="region of interest" description="Disordered" evidence="1">
    <location>
        <begin position="346"/>
        <end position="382"/>
    </location>
</feature>
<keyword evidence="3" id="KW-0966">Cell projection</keyword>
<name>A0A1G8PPY2_9BACI</name>
<evidence type="ECO:0000313" key="4">
    <source>
        <dbReference type="Proteomes" id="UP000198853"/>
    </source>
</evidence>
<dbReference type="InterPro" id="IPR038610">
    <property type="entry name" value="FliK-like_C_sf"/>
</dbReference>
<organism evidence="3 4">
    <name type="scientific">Natribacillus halophilus</name>
    <dbReference type="NCBI Taxonomy" id="549003"/>
    <lineage>
        <taxon>Bacteria</taxon>
        <taxon>Bacillati</taxon>
        <taxon>Bacillota</taxon>
        <taxon>Bacilli</taxon>
        <taxon>Bacillales</taxon>
        <taxon>Bacillaceae</taxon>
        <taxon>Natribacillus</taxon>
    </lineage>
</organism>
<keyword evidence="3" id="KW-0969">Cilium</keyword>
<evidence type="ECO:0000256" key="1">
    <source>
        <dbReference type="SAM" id="MobiDB-lite"/>
    </source>
</evidence>
<keyword evidence="3" id="KW-0282">Flagellum</keyword>
<dbReference type="Proteomes" id="UP000198853">
    <property type="component" value="Unassembled WGS sequence"/>
</dbReference>
<dbReference type="CDD" id="cd17470">
    <property type="entry name" value="T3SS_Flik_C"/>
    <property type="match status" value="1"/>
</dbReference>
<evidence type="ECO:0000259" key="2">
    <source>
        <dbReference type="Pfam" id="PF02120"/>
    </source>
</evidence>
<evidence type="ECO:0000313" key="3">
    <source>
        <dbReference type="EMBL" id="SDI93930.1"/>
    </source>
</evidence>
<keyword evidence="4" id="KW-1185">Reference proteome</keyword>
<dbReference type="Pfam" id="PF02120">
    <property type="entry name" value="Flg_hook"/>
    <property type="match status" value="1"/>
</dbReference>
<dbReference type="RefSeq" id="WP_090398841.1">
    <property type="nucleotide sequence ID" value="NZ_FNEN01000009.1"/>
</dbReference>
<protein>
    <submittedName>
        <fullName evidence="3">Flagellar hook-length control protein FliK</fullName>
    </submittedName>
</protein>
<dbReference type="EMBL" id="FNEN01000009">
    <property type="protein sequence ID" value="SDI93930.1"/>
    <property type="molecule type" value="Genomic_DNA"/>
</dbReference>
<reference evidence="3 4" key="1">
    <citation type="submission" date="2016-10" db="EMBL/GenBank/DDBJ databases">
        <authorList>
            <person name="de Groot N.N."/>
        </authorList>
    </citation>
    <scope>NUCLEOTIDE SEQUENCE [LARGE SCALE GENOMIC DNA]</scope>
    <source>
        <strain evidence="3 4">DSM 21771</strain>
    </source>
</reference>
<sequence>MIPVAFLTQLWPGGKARFAAPFDEGMEKESTFAELFSHFLGRNEAALPEMEEESSDVPALELMDTIREWMPTLPVPENEAEETDWETTLLMLKEAVTEKEALADLRGVTEAFVAGDTSVETFLNEMVALLESKSTQGDEASLREALTALIPSLTALVAFATEKGGEPEQRSRQRPPYLPSWPQVADRNGAEPIRASQEWLQMQGRGQTPLPHVQQLGSHPSSSLPFFNETLAMQPLNEGQQLTIHLGEQKTDHARAVEFVKQFQQVLGKGVLRVNGDTQQQITIKLYPESLGRLDITISKDNGVLQARFLTTTGLARELVESQLPHLRQAFGQQQLPVERIVVEQMNTEQPEERKEENPSFAEDERDPHEGETEGENDNQSFAEWLQTLLNEEEEVI</sequence>
<dbReference type="AlphaFoldDB" id="A0A1G8PPY2"/>
<dbReference type="OrthoDB" id="2112988at2"/>
<feature type="domain" description="Flagellar hook-length control protein-like C-terminal" evidence="2">
    <location>
        <begin position="275"/>
        <end position="350"/>
    </location>
</feature>
<accession>A0A1G8PPY2</accession>
<proteinExistence type="predicted"/>
<gene>
    <name evidence="3" type="ORF">SAMN04488123_10921</name>
</gene>
<dbReference type="Gene3D" id="3.30.750.140">
    <property type="match status" value="1"/>
</dbReference>
<dbReference type="InterPro" id="IPR021136">
    <property type="entry name" value="Flagellar_hook_control-like_C"/>
</dbReference>
<feature type="region of interest" description="Disordered" evidence="1">
    <location>
        <begin position="162"/>
        <end position="183"/>
    </location>
</feature>